<comment type="catalytic activity">
    <reaction evidence="2">
        <text>[(1-&gt;4)-alpha-D-glucosyl](n) + phosphate = [(1-&gt;4)-alpha-D-glucosyl](n-1) + alpha-D-glucose 1-phosphate</text>
        <dbReference type="Rhea" id="RHEA:41732"/>
        <dbReference type="Rhea" id="RHEA-COMP:9584"/>
        <dbReference type="Rhea" id="RHEA-COMP:9586"/>
        <dbReference type="ChEBI" id="CHEBI:15444"/>
        <dbReference type="ChEBI" id="CHEBI:43474"/>
        <dbReference type="ChEBI" id="CHEBI:58601"/>
        <dbReference type="EC" id="2.4.1.1"/>
    </reaction>
</comment>
<evidence type="ECO:0000256" key="2">
    <source>
        <dbReference type="RuleBase" id="RU000587"/>
    </source>
</evidence>
<protein>
    <recommendedName>
        <fullName evidence="2">Alpha-1,4 glucan phosphorylase</fullName>
        <ecNumber evidence="2">2.4.1.1</ecNumber>
    </recommendedName>
</protein>
<dbReference type="Pfam" id="PF00343">
    <property type="entry name" value="Phosphorylase"/>
    <property type="match status" value="1"/>
</dbReference>
<organism evidence="3 4">
    <name type="scientific">Rubus argutus</name>
    <name type="common">Southern blackberry</name>
    <dbReference type="NCBI Taxonomy" id="59490"/>
    <lineage>
        <taxon>Eukaryota</taxon>
        <taxon>Viridiplantae</taxon>
        <taxon>Streptophyta</taxon>
        <taxon>Embryophyta</taxon>
        <taxon>Tracheophyta</taxon>
        <taxon>Spermatophyta</taxon>
        <taxon>Magnoliopsida</taxon>
        <taxon>eudicotyledons</taxon>
        <taxon>Gunneridae</taxon>
        <taxon>Pentapetalae</taxon>
        <taxon>rosids</taxon>
        <taxon>fabids</taxon>
        <taxon>Rosales</taxon>
        <taxon>Rosaceae</taxon>
        <taxon>Rosoideae</taxon>
        <taxon>Rosoideae incertae sedis</taxon>
        <taxon>Rubus</taxon>
    </lineage>
</organism>
<dbReference type="GO" id="GO:0008184">
    <property type="term" value="F:glycogen phosphorylase activity"/>
    <property type="evidence" value="ECO:0007669"/>
    <property type="project" value="InterPro"/>
</dbReference>
<dbReference type="PANTHER" id="PTHR11468">
    <property type="entry name" value="GLYCOGEN PHOSPHORYLASE"/>
    <property type="match status" value="1"/>
</dbReference>
<proteinExistence type="inferred from homology"/>
<dbReference type="EMBL" id="JBEDUW010000003">
    <property type="protein sequence ID" value="KAK9936446.1"/>
    <property type="molecule type" value="Genomic_DNA"/>
</dbReference>
<evidence type="ECO:0000256" key="1">
    <source>
        <dbReference type="ARBA" id="ARBA00006047"/>
    </source>
</evidence>
<dbReference type="PANTHER" id="PTHR11468:SF30">
    <property type="entry name" value="ALPHA-1,4 GLUCAN PHOSPHORYLASE"/>
    <property type="match status" value="1"/>
</dbReference>
<comment type="cofactor">
    <cofactor evidence="2">
        <name>pyridoxal 5'-phosphate</name>
        <dbReference type="ChEBI" id="CHEBI:597326"/>
    </cofactor>
</comment>
<evidence type="ECO:0000313" key="4">
    <source>
        <dbReference type="Proteomes" id="UP001457282"/>
    </source>
</evidence>
<dbReference type="EC" id="2.4.1.1" evidence="2"/>
<comment type="caution">
    <text evidence="3">The sequence shown here is derived from an EMBL/GenBank/DDBJ whole genome shotgun (WGS) entry which is preliminary data.</text>
</comment>
<dbReference type="AlphaFoldDB" id="A0AAW1XJL7"/>
<gene>
    <name evidence="3" type="ORF">M0R45_013289</name>
</gene>
<reference evidence="3 4" key="1">
    <citation type="journal article" date="2023" name="G3 (Bethesda)">
        <title>A chromosome-length genome assembly and annotation of blackberry (Rubus argutus, cv. 'Hillquist').</title>
        <authorList>
            <person name="Bruna T."/>
            <person name="Aryal R."/>
            <person name="Dudchenko O."/>
            <person name="Sargent D.J."/>
            <person name="Mead D."/>
            <person name="Buti M."/>
            <person name="Cavallini A."/>
            <person name="Hytonen T."/>
            <person name="Andres J."/>
            <person name="Pham M."/>
            <person name="Weisz D."/>
            <person name="Mascagni F."/>
            <person name="Usai G."/>
            <person name="Natali L."/>
            <person name="Bassil N."/>
            <person name="Fernandez G.E."/>
            <person name="Lomsadze A."/>
            <person name="Armour M."/>
            <person name="Olukolu B."/>
            <person name="Poorten T."/>
            <person name="Britton C."/>
            <person name="Davik J."/>
            <person name="Ashrafi H."/>
            <person name="Aiden E.L."/>
            <person name="Borodovsky M."/>
            <person name="Worthington M."/>
        </authorList>
    </citation>
    <scope>NUCLEOTIDE SEQUENCE [LARGE SCALE GENOMIC DNA]</scope>
    <source>
        <strain evidence="3">PI 553951</strain>
    </source>
</reference>
<dbReference type="Gene3D" id="3.40.50.2000">
    <property type="entry name" value="Glycogen Phosphorylase B"/>
    <property type="match status" value="1"/>
</dbReference>
<dbReference type="GO" id="GO:0030170">
    <property type="term" value="F:pyridoxal phosphate binding"/>
    <property type="evidence" value="ECO:0007669"/>
    <property type="project" value="TreeGrafter"/>
</dbReference>
<evidence type="ECO:0000313" key="3">
    <source>
        <dbReference type="EMBL" id="KAK9936446.1"/>
    </source>
</evidence>
<name>A0AAW1XJL7_RUBAR</name>
<comment type="function">
    <text evidence="2">Allosteric enzyme that catalyzes the rate-limiting step in glycogen catabolism, the phosphorolytic cleavage of glycogen to produce glucose-1-phosphate, and plays a central role in maintaining cellular and organismal glucose homeostasis.</text>
</comment>
<accession>A0AAW1XJL7</accession>
<keyword evidence="2" id="KW-0328">Glycosyltransferase</keyword>
<dbReference type="GO" id="GO:0005737">
    <property type="term" value="C:cytoplasm"/>
    <property type="evidence" value="ECO:0007669"/>
    <property type="project" value="TreeGrafter"/>
</dbReference>
<keyword evidence="4" id="KW-1185">Reference proteome</keyword>
<keyword evidence="2" id="KW-0663">Pyridoxal phosphate</keyword>
<keyword evidence="2" id="KW-0119">Carbohydrate metabolism</keyword>
<dbReference type="SUPFAM" id="SSF53756">
    <property type="entry name" value="UDP-Glycosyltransferase/glycogen phosphorylase"/>
    <property type="match status" value="1"/>
</dbReference>
<keyword evidence="2" id="KW-0808">Transferase</keyword>
<dbReference type="GO" id="GO:0005980">
    <property type="term" value="P:glycogen catabolic process"/>
    <property type="evidence" value="ECO:0007669"/>
    <property type="project" value="TreeGrafter"/>
</dbReference>
<dbReference type="Proteomes" id="UP001457282">
    <property type="component" value="Unassembled WGS sequence"/>
</dbReference>
<dbReference type="InterPro" id="IPR000811">
    <property type="entry name" value="Glyco_trans_35"/>
</dbReference>
<sequence length="71" mass="8334">MQEAFNTGDYISAVVSRQKVENISGVLFCDDRSYQELRLKQQYFFVSASIQDIIRRFKDADSNFDEFPEKV</sequence>
<comment type="similarity">
    <text evidence="1 2">Belongs to the glycogen phosphorylase family.</text>
</comment>